<accession>A0A401J208</accession>
<dbReference type="AlphaFoldDB" id="A0A401J208"/>
<dbReference type="CDD" id="cd22231">
    <property type="entry name" value="RHH_NikR_HicB-like"/>
    <property type="match status" value="1"/>
</dbReference>
<evidence type="ECO:0000313" key="4">
    <source>
        <dbReference type="Proteomes" id="UP000290975"/>
    </source>
</evidence>
<keyword evidence="2" id="KW-1277">Toxin-antitoxin system</keyword>
<dbReference type="NCBIfam" id="TIGR02606">
    <property type="entry name" value="antidote_CC2985"/>
    <property type="match status" value="1"/>
</dbReference>
<dbReference type="RefSeq" id="WP_130752736.1">
    <property type="nucleotide sequence ID" value="NZ_BBQY01000004.1"/>
</dbReference>
<gene>
    <name evidence="3" type="ORF">MBESOW_P1917</name>
</gene>
<evidence type="ECO:0000256" key="2">
    <source>
        <dbReference type="ARBA" id="ARBA00022649"/>
    </source>
</evidence>
<name>A0A401J208_SPHXE</name>
<dbReference type="InterPro" id="IPR038296">
    <property type="entry name" value="ParD_sf"/>
</dbReference>
<comment type="caution">
    <text evidence="3">The sequence shown here is derived from an EMBL/GenBank/DDBJ whole genome shotgun (WGS) entry which is preliminary data.</text>
</comment>
<protein>
    <submittedName>
        <fullName evidence="3">Antitoxin ParD1/3/4</fullName>
    </submittedName>
</protein>
<dbReference type="PANTHER" id="PTHR36582:SF2">
    <property type="entry name" value="ANTITOXIN PARD"/>
    <property type="match status" value="1"/>
</dbReference>
<dbReference type="GO" id="GO:0006355">
    <property type="term" value="P:regulation of DNA-templated transcription"/>
    <property type="evidence" value="ECO:0007669"/>
    <property type="project" value="InterPro"/>
</dbReference>
<reference evidence="3 4" key="1">
    <citation type="submission" date="2014-12" db="EMBL/GenBank/DDBJ databases">
        <title>Whole genome sequencing of Sphingobium xenophagum OW59.</title>
        <authorList>
            <person name="Ohta Y."/>
            <person name="Nishi S."/>
            <person name="Hatada Y."/>
        </authorList>
    </citation>
    <scope>NUCLEOTIDE SEQUENCE [LARGE SCALE GENOMIC DNA]</scope>
    <source>
        <strain evidence="3 4">OW59</strain>
    </source>
</reference>
<evidence type="ECO:0000256" key="1">
    <source>
        <dbReference type="ARBA" id="ARBA00008580"/>
    </source>
</evidence>
<dbReference type="InterPro" id="IPR010985">
    <property type="entry name" value="Ribbon_hlx_hlx"/>
</dbReference>
<proteinExistence type="inferred from homology"/>
<sequence length="88" mass="9616">MPSSFTLGSHFEGFIKRQVGSGRYASASEVVRDSLRLLEQREEERVVQMDTLRGEISKGAASGAGIPADQVFDNLRARIHQAGNKPAE</sequence>
<organism evidence="3 4">
    <name type="scientific">Sphingobium xenophagum</name>
    <dbReference type="NCBI Taxonomy" id="121428"/>
    <lineage>
        <taxon>Bacteria</taxon>
        <taxon>Pseudomonadati</taxon>
        <taxon>Pseudomonadota</taxon>
        <taxon>Alphaproteobacteria</taxon>
        <taxon>Sphingomonadales</taxon>
        <taxon>Sphingomonadaceae</taxon>
        <taxon>Sphingobium</taxon>
    </lineage>
</organism>
<evidence type="ECO:0000313" key="3">
    <source>
        <dbReference type="EMBL" id="GBH30662.1"/>
    </source>
</evidence>
<dbReference type="EMBL" id="BBQY01000004">
    <property type="protein sequence ID" value="GBH30662.1"/>
    <property type="molecule type" value="Genomic_DNA"/>
</dbReference>
<dbReference type="Pfam" id="PF03693">
    <property type="entry name" value="ParD_antitoxin"/>
    <property type="match status" value="1"/>
</dbReference>
<dbReference type="InterPro" id="IPR022789">
    <property type="entry name" value="ParD"/>
</dbReference>
<dbReference type="Proteomes" id="UP000290975">
    <property type="component" value="Unassembled WGS sequence"/>
</dbReference>
<comment type="similarity">
    <text evidence="1">Belongs to the ParD antitoxin family.</text>
</comment>
<dbReference type="PANTHER" id="PTHR36582">
    <property type="entry name" value="ANTITOXIN PARD"/>
    <property type="match status" value="1"/>
</dbReference>
<keyword evidence="4" id="KW-1185">Reference proteome</keyword>
<dbReference type="Gene3D" id="6.10.10.120">
    <property type="entry name" value="Antitoxin ParD1-like"/>
    <property type="match status" value="1"/>
</dbReference>
<dbReference type="SUPFAM" id="SSF47598">
    <property type="entry name" value="Ribbon-helix-helix"/>
    <property type="match status" value="1"/>
</dbReference>